<sequence>MILLSISISLVYLILIWRFVYGFGKIPDFTLKNLEHTTKFSVLIPFRNEAENLPRLLESIENLNYPTHLFEIIFIDDESTDDSSEIITSFFKKKKQNFKVIPNHRLTHSPKKDAITTAINIAEHEWIVTTDADCFLPKYWLDSFDEFIQTTNTACIAAPVTYNLEKSFLNGFQTLDILSLQGATIGGFGIKKPFLCNGANFAYTKAIFKTINGFEGNTDIASGDDVFMLEKIAKNRANELHYLKCEQAIVKTNAQPTWGGSLIEQRLRWASKTSAYNSTFGKITGLIVLLMNVLTISVIILLLLGCFPLKALFYVLVIKFNIDFYLISKTATFFNQKKVFESYMPSFFIYPFFSVYVAFLSIFKTYNWKGRTFKK</sequence>
<evidence type="ECO:0000259" key="5">
    <source>
        <dbReference type="Pfam" id="PF00535"/>
    </source>
</evidence>
<dbReference type="Proteomes" id="UP000029643">
    <property type="component" value="Unassembled WGS sequence"/>
</dbReference>
<name>A0A090WPV6_9FLAO</name>
<dbReference type="Pfam" id="PF00535">
    <property type="entry name" value="Glycos_transf_2"/>
    <property type="match status" value="1"/>
</dbReference>
<evidence type="ECO:0000313" key="6">
    <source>
        <dbReference type="EMBL" id="GAL79011.1"/>
    </source>
</evidence>
<dbReference type="RefSeq" id="WP_042496836.1">
    <property type="nucleotide sequence ID" value="NZ_BBNU01000005.1"/>
</dbReference>
<evidence type="ECO:0000256" key="2">
    <source>
        <dbReference type="ARBA" id="ARBA00022676"/>
    </source>
</evidence>
<dbReference type="CDD" id="cd04192">
    <property type="entry name" value="GT_2_like_e"/>
    <property type="match status" value="1"/>
</dbReference>
<keyword evidence="2 6" id="KW-0328">Glycosyltransferase</keyword>
<evidence type="ECO:0000256" key="3">
    <source>
        <dbReference type="ARBA" id="ARBA00022679"/>
    </source>
</evidence>
<dbReference type="InterPro" id="IPR001173">
    <property type="entry name" value="Glyco_trans_2-like"/>
</dbReference>
<evidence type="ECO:0000256" key="4">
    <source>
        <dbReference type="SAM" id="Phobius"/>
    </source>
</evidence>
<keyword evidence="4" id="KW-1133">Transmembrane helix</keyword>
<comment type="similarity">
    <text evidence="1">Belongs to the glycosyltransferase 2 family.</text>
</comment>
<dbReference type="InterPro" id="IPR029044">
    <property type="entry name" value="Nucleotide-diphossugar_trans"/>
</dbReference>
<dbReference type="PANTHER" id="PTHR43630">
    <property type="entry name" value="POLY-BETA-1,6-N-ACETYL-D-GLUCOSAMINE SYNTHASE"/>
    <property type="match status" value="1"/>
</dbReference>
<dbReference type="EMBL" id="BBNU01000005">
    <property type="protein sequence ID" value="GAL79011.1"/>
    <property type="molecule type" value="Genomic_DNA"/>
</dbReference>
<dbReference type="PANTHER" id="PTHR43630:SF1">
    <property type="entry name" value="POLY-BETA-1,6-N-ACETYL-D-GLUCOSAMINE SYNTHASE"/>
    <property type="match status" value="1"/>
</dbReference>
<proteinExistence type="inferred from homology"/>
<reference evidence="6 7" key="1">
    <citation type="journal article" date="2014" name="Genome Announc.">
        <title>Draft Genome Sequences of Marine Flavobacterium Algibacter lectus Strains SS8 and NR4.</title>
        <authorList>
            <person name="Takatani N."/>
            <person name="Nakanishi M."/>
            <person name="Meirelles P."/>
            <person name="Mino S."/>
            <person name="Suda W."/>
            <person name="Oshima K."/>
            <person name="Hattori M."/>
            <person name="Ohkuma M."/>
            <person name="Hosokawa M."/>
            <person name="Miyashita K."/>
            <person name="Thompson F.L."/>
            <person name="Niwa A."/>
            <person name="Sawabe T."/>
            <person name="Sawabe T."/>
        </authorList>
    </citation>
    <scope>NUCLEOTIDE SEQUENCE [LARGE SCALE GENOMIC DNA]</scope>
    <source>
        <strain evidence="7">JCM19274</strain>
    </source>
</reference>
<evidence type="ECO:0000256" key="1">
    <source>
        <dbReference type="ARBA" id="ARBA00006739"/>
    </source>
</evidence>
<feature type="transmembrane region" description="Helical" evidence="4">
    <location>
        <begin position="283"/>
        <end position="304"/>
    </location>
</feature>
<dbReference type="GO" id="GO:0016757">
    <property type="term" value="F:glycosyltransferase activity"/>
    <property type="evidence" value="ECO:0007669"/>
    <property type="project" value="UniProtKB-KW"/>
</dbReference>
<dbReference type="SUPFAM" id="SSF53448">
    <property type="entry name" value="Nucleotide-diphospho-sugar transferases"/>
    <property type="match status" value="1"/>
</dbReference>
<feature type="transmembrane region" description="Helical" evidence="4">
    <location>
        <begin position="311"/>
        <end position="327"/>
    </location>
</feature>
<gene>
    <name evidence="6" type="ORF">JCM19274_4096</name>
</gene>
<feature type="domain" description="Glycosyltransferase 2-like" evidence="5">
    <location>
        <begin position="41"/>
        <end position="175"/>
    </location>
</feature>
<dbReference type="Gene3D" id="3.90.550.10">
    <property type="entry name" value="Spore Coat Polysaccharide Biosynthesis Protein SpsA, Chain A"/>
    <property type="match status" value="1"/>
</dbReference>
<organism evidence="6 7">
    <name type="scientific">Algibacter lectus</name>
    <dbReference type="NCBI Taxonomy" id="221126"/>
    <lineage>
        <taxon>Bacteria</taxon>
        <taxon>Pseudomonadati</taxon>
        <taxon>Bacteroidota</taxon>
        <taxon>Flavobacteriia</taxon>
        <taxon>Flavobacteriales</taxon>
        <taxon>Flavobacteriaceae</taxon>
        <taxon>Algibacter</taxon>
    </lineage>
</organism>
<feature type="transmembrane region" description="Helical" evidence="4">
    <location>
        <begin position="347"/>
        <end position="366"/>
    </location>
</feature>
<keyword evidence="4" id="KW-0812">Transmembrane</keyword>
<protein>
    <submittedName>
        <fullName evidence="6">N-acetylglucosaminyltransferase</fullName>
    </submittedName>
</protein>
<comment type="caution">
    <text evidence="6">The sequence shown here is derived from an EMBL/GenBank/DDBJ whole genome shotgun (WGS) entry which is preliminary data.</text>
</comment>
<evidence type="ECO:0000313" key="7">
    <source>
        <dbReference type="Proteomes" id="UP000029643"/>
    </source>
</evidence>
<dbReference type="AlphaFoldDB" id="A0A090WPV6"/>
<keyword evidence="4" id="KW-0472">Membrane</keyword>
<keyword evidence="3 6" id="KW-0808">Transferase</keyword>
<accession>A0A090WPV6</accession>
<dbReference type="STRING" id="221126.SAMN04489722_1089"/>